<dbReference type="PANTHER" id="PTHR12286:SF5">
    <property type="entry name" value="SACCHAROPINE DEHYDROGENASE-LIKE OXIDOREDUCTASE"/>
    <property type="match status" value="1"/>
</dbReference>
<dbReference type="InterPro" id="IPR036291">
    <property type="entry name" value="NAD(P)-bd_dom_sf"/>
</dbReference>
<dbReference type="Proteomes" id="UP000271241">
    <property type="component" value="Unassembled WGS sequence"/>
</dbReference>
<evidence type="ECO:0000259" key="3">
    <source>
        <dbReference type="Pfam" id="PF03435"/>
    </source>
</evidence>
<feature type="transmembrane region" description="Helical" evidence="2">
    <location>
        <begin position="287"/>
        <end position="312"/>
    </location>
</feature>
<evidence type="ECO:0000256" key="2">
    <source>
        <dbReference type="SAM" id="Phobius"/>
    </source>
</evidence>
<evidence type="ECO:0000313" key="4">
    <source>
        <dbReference type="EMBL" id="RKP06906.1"/>
    </source>
</evidence>
<dbReference type="AlphaFoldDB" id="A0A4P9XM41"/>
<keyword evidence="2" id="KW-1133">Transmembrane helix</keyword>
<comment type="similarity">
    <text evidence="1">Belongs to the saccharopine dehydrogenase family.</text>
</comment>
<accession>A0A4P9XM41</accession>
<feature type="non-terminal residue" evidence="4">
    <location>
        <position position="448"/>
    </location>
</feature>
<dbReference type="OrthoDB" id="10268090at2759"/>
<keyword evidence="5" id="KW-1185">Reference proteome</keyword>
<proteinExistence type="inferred from homology"/>
<dbReference type="PANTHER" id="PTHR12286">
    <property type="entry name" value="SACCHAROPINE DEHYDROGENASE-LIKE OXIDOREDUCTASE"/>
    <property type="match status" value="1"/>
</dbReference>
<reference evidence="5" key="1">
    <citation type="journal article" date="2018" name="Nat. Microbiol.">
        <title>Leveraging single-cell genomics to expand the fungal tree of life.</title>
        <authorList>
            <person name="Ahrendt S.R."/>
            <person name="Quandt C.A."/>
            <person name="Ciobanu D."/>
            <person name="Clum A."/>
            <person name="Salamov A."/>
            <person name="Andreopoulos B."/>
            <person name="Cheng J.F."/>
            <person name="Woyke T."/>
            <person name="Pelin A."/>
            <person name="Henrissat B."/>
            <person name="Reynolds N.K."/>
            <person name="Benny G.L."/>
            <person name="Smith M.E."/>
            <person name="James T.Y."/>
            <person name="Grigoriev I.V."/>
        </authorList>
    </citation>
    <scope>NUCLEOTIDE SEQUENCE [LARGE SCALE GENOMIC DNA]</scope>
    <source>
        <strain evidence="5">RSA 1356</strain>
    </source>
</reference>
<dbReference type="InterPro" id="IPR051276">
    <property type="entry name" value="Saccharopine_DH-like_oxidrdct"/>
</dbReference>
<evidence type="ECO:0000256" key="1">
    <source>
        <dbReference type="ARBA" id="ARBA00038048"/>
    </source>
</evidence>
<feature type="domain" description="Saccharopine dehydrogenase NADP binding" evidence="3">
    <location>
        <begin position="6"/>
        <end position="145"/>
    </location>
</feature>
<dbReference type="Pfam" id="PF03435">
    <property type="entry name" value="Sacchrp_dh_NADP"/>
    <property type="match status" value="1"/>
</dbReference>
<name>A0A4P9XM41_9FUNG</name>
<organism evidence="4 5">
    <name type="scientific">Thamnocephalis sphaerospora</name>
    <dbReference type="NCBI Taxonomy" id="78915"/>
    <lineage>
        <taxon>Eukaryota</taxon>
        <taxon>Fungi</taxon>
        <taxon>Fungi incertae sedis</taxon>
        <taxon>Zoopagomycota</taxon>
        <taxon>Zoopagomycotina</taxon>
        <taxon>Zoopagomycetes</taxon>
        <taxon>Zoopagales</taxon>
        <taxon>Sigmoideomycetaceae</taxon>
        <taxon>Thamnocephalis</taxon>
    </lineage>
</organism>
<dbReference type="EMBL" id="KZ992796">
    <property type="protein sequence ID" value="RKP06906.1"/>
    <property type="molecule type" value="Genomic_DNA"/>
</dbReference>
<dbReference type="SUPFAM" id="SSF51735">
    <property type="entry name" value="NAD(P)-binding Rossmann-fold domains"/>
    <property type="match status" value="1"/>
</dbReference>
<dbReference type="STRING" id="78915.A0A4P9XM41"/>
<dbReference type="GO" id="GO:0005886">
    <property type="term" value="C:plasma membrane"/>
    <property type="evidence" value="ECO:0007669"/>
    <property type="project" value="TreeGrafter"/>
</dbReference>
<dbReference type="InterPro" id="IPR005097">
    <property type="entry name" value="Sacchrp_dh_NADP-bd"/>
</dbReference>
<keyword evidence="2" id="KW-0472">Membrane</keyword>
<feature type="non-terminal residue" evidence="4">
    <location>
        <position position="1"/>
    </location>
</feature>
<sequence length="448" mass="48570">KDLDLVIFGATGFTGQFVVQEVVRTLSQAEAALRRPLRWAIAGRSEERLRKVLVIIKQLDRRTGDRAGPALVVADIESPDSLASMAQRAHVIATCVGPYRTHGEALVKACIAHGANYVDVTGEATFIGRSVETHGDEATRSGVAIVHACGYDSAPAEMGAVYATRLLEARNATPASIEAFYTFSSRSSGAAINNGTYEAAIQEMGSVREIIQLEQAANKKYQVEYAGPSPKSWWPIRYEKRLGGWTVPYFLTDGLVVETSQRLMVAQRDKKAKVTLTPPPAIYYEPYLLLPVYALPAAVFFVGAIALFTLVAQFPLGRRLLKAHPRLFTAGMVSSSGPNIESIESSSFQQHMIARGYSRSQSTSAAADKAPASSAVTAAEPDVQLEVQVNGPNPAYTCTAICLVQCAYVLLDRKQRKRVSNGVLTPAAAFWNTDLLDRLQANGLRYSV</sequence>
<gene>
    <name evidence="4" type="ORF">THASP1DRAFT_8504</name>
</gene>
<dbReference type="GO" id="GO:0005811">
    <property type="term" value="C:lipid droplet"/>
    <property type="evidence" value="ECO:0007669"/>
    <property type="project" value="TreeGrafter"/>
</dbReference>
<dbReference type="Gene3D" id="3.40.50.720">
    <property type="entry name" value="NAD(P)-binding Rossmann-like Domain"/>
    <property type="match status" value="1"/>
</dbReference>
<dbReference type="GO" id="GO:0005739">
    <property type="term" value="C:mitochondrion"/>
    <property type="evidence" value="ECO:0007669"/>
    <property type="project" value="TreeGrafter"/>
</dbReference>
<evidence type="ECO:0000313" key="5">
    <source>
        <dbReference type="Proteomes" id="UP000271241"/>
    </source>
</evidence>
<protein>
    <submittedName>
        <fullName evidence="4">Saccharopine dehydrogenase-domain-containing protein</fullName>
    </submittedName>
</protein>
<keyword evidence="2" id="KW-0812">Transmembrane</keyword>
<dbReference type="GO" id="GO:0009247">
    <property type="term" value="P:glycolipid biosynthetic process"/>
    <property type="evidence" value="ECO:0007669"/>
    <property type="project" value="TreeGrafter"/>
</dbReference>